<sequence>MPSASILSPQPWLFSSGLMRMHSREIPSRNTARETPQAPAARFRNPARLAWHFFHTHENDAARADTRHVRHIRHVSTSALRECSLALPCPDLQDEPIDSA</sequence>
<dbReference type="EMBL" id="CP075867">
    <property type="protein sequence ID" value="QYT00344.1"/>
    <property type="molecule type" value="Genomic_DNA"/>
</dbReference>
<keyword evidence="2" id="KW-1185">Reference proteome</keyword>
<dbReference type="Proteomes" id="UP000826661">
    <property type="component" value="Chromosome IV"/>
</dbReference>
<proteinExistence type="predicted"/>
<organism evidence="1 2">
    <name type="scientific">Trichoderma simmonsii</name>
    <dbReference type="NCBI Taxonomy" id="1491479"/>
    <lineage>
        <taxon>Eukaryota</taxon>
        <taxon>Fungi</taxon>
        <taxon>Dikarya</taxon>
        <taxon>Ascomycota</taxon>
        <taxon>Pezizomycotina</taxon>
        <taxon>Sordariomycetes</taxon>
        <taxon>Hypocreomycetidae</taxon>
        <taxon>Hypocreales</taxon>
        <taxon>Hypocreaceae</taxon>
        <taxon>Trichoderma</taxon>
    </lineage>
</organism>
<evidence type="ECO:0000313" key="1">
    <source>
        <dbReference type="EMBL" id="QYT00344.1"/>
    </source>
</evidence>
<evidence type="ECO:0000313" key="2">
    <source>
        <dbReference type="Proteomes" id="UP000826661"/>
    </source>
</evidence>
<protein>
    <submittedName>
        <fullName evidence="1">Uncharacterized protein</fullName>
    </submittedName>
</protein>
<reference evidence="1 2" key="1">
    <citation type="journal article" date="2021" name="BMC Genomics">
        <title>Telomere-to-telomere genome assembly of asparaginase-producing Trichoderma simmonsii.</title>
        <authorList>
            <person name="Chung D."/>
            <person name="Kwon Y.M."/>
            <person name="Yang Y."/>
        </authorList>
    </citation>
    <scope>NUCLEOTIDE SEQUENCE [LARGE SCALE GENOMIC DNA]</scope>
    <source>
        <strain evidence="1 2">GH-Sj1</strain>
    </source>
</reference>
<gene>
    <name evidence="1" type="ORF">H0G86_007430</name>
</gene>
<accession>A0A8G0LDG8</accession>
<dbReference type="AlphaFoldDB" id="A0A8G0LDG8"/>
<name>A0A8G0LDG8_9HYPO</name>